<evidence type="ECO:0000313" key="3">
    <source>
        <dbReference type="EMBL" id="GBN99209.1"/>
    </source>
</evidence>
<dbReference type="AlphaFoldDB" id="A0A4Y2TII7"/>
<dbReference type="Proteomes" id="UP000499080">
    <property type="component" value="Unassembled WGS sequence"/>
</dbReference>
<evidence type="ECO:0000313" key="4">
    <source>
        <dbReference type="Proteomes" id="UP000499080"/>
    </source>
</evidence>
<accession>A0A4Y2TII7</accession>
<keyword evidence="1" id="KW-1133">Transmembrane helix</keyword>
<gene>
    <name evidence="3" type="ORF">AVEN_12053_1</name>
    <name evidence="2" type="ORF">AVEN_263092_1</name>
</gene>
<dbReference type="EMBL" id="BGPR01028205">
    <property type="protein sequence ID" value="GBN99209.1"/>
    <property type="molecule type" value="Genomic_DNA"/>
</dbReference>
<sequence length="346" mass="39121">YRFDNFFSVKQCRHCRRSGHTTRWCPRAKEALCTNCGMDNLPHDDIDILVPEIINLGLNSSVDLLVGDFNARSQIWGYGFGWLVGCVVFSGTRAILGYGFEDHRGRNTPGPSSRGPPLIEGRDYSENLENAVILEEIIRRRNVRYNANEIIFQARLNTDGLPDTLRKTPLKFAVKVVRQLIELLIRRCTQDLRLSDLIRFCVQAIGLDKPISTRIMTVSSLTVERVVSVIMRVLQSKDKITLEDGFTIDVITIRQDVGAGKTNTRVVNIDIDRIRKRSVITVPLSEDGLCCAKAIIYTIAHLEKDMKSINVLKDHRRETLVNRAKALHTDAGVLLGSCTYFLDCNF</sequence>
<evidence type="ECO:0000256" key="1">
    <source>
        <dbReference type="SAM" id="Phobius"/>
    </source>
</evidence>
<feature type="transmembrane region" description="Helical" evidence="1">
    <location>
        <begin position="75"/>
        <end position="96"/>
    </location>
</feature>
<organism evidence="3 4">
    <name type="scientific">Araneus ventricosus</name>
    <name type="common">Orbweaver spider</name>
    <name type="synonym">Epeira ventricosa</name>
    <dbReference type="NCBI Taxonomy" id="182803"/>
    <lineage>
        <taxon>Eukaryota</taxon>
        <taxon>Metazoa</taxon>
        <taxon>Ecdysozoa</taxon>
        <taxon>Arthropoda</taxon>
        <taxon>Chelicerata</taxon>
        <taxon>Arachnida</taxon>
        <taxon>Araneae</taxon>
        <taxon>Araneomorphae</taxon>
        <taxon>Entelegynae</taxon>
        <taxon>Araneoidea</taxon>
        <taxon>Araneidae</taxon>
        <taxon>Araneus</taxon>
    </lineage>
</organism>
<dbReference type="GO" id="GO:0003676">
    <property type="term" value="F:nucleic acid binding"/>
    <property type="evidence" value="ECO:0007669"/>
    <property type="project" value="InterPro"/>
</dbReference>
<keyword evidence="4" id="KW-1185">Reference proteome</keyword>
<dbReference type="OrthoDB" id="6426746at2759"/>
<name>A0A4Y2TII7_ARAVE</name>
<dbReference type="EMBL" id="BGPR01028204">
    <property type="protein sequence ID" value="GBN99201.1"/>
    <property type="molecule type" value="Genomic_DNA"/>
</dbReference>
<dbReference type="SUPFAM" id="SSF57756">
    <property type="entry name" value="Retrovirus zinc finger-like domains"/>
    <property type="match status" value="1"/>
</dbReference>
<evidence type="ECO:0000313" key="2">
    <source>
        <dbReference type="EMBL" id="GBN99201.1"/>
    </source>
</evidence>
<protein>
    <recommendedName>
        <fullName evidence="5">CCHC-type domain-containing protein</fullName>
    </recommendedName>
</protein>
<keyword evidence="1" id="KW-0472">Membrane</keyword>
<evidence type="ECO:0008006" key="5">
    <source>
        <dbReference type="Google" id="ProtNLM"/>
    </source>
</evidence>
<proteinExistence type="predicted"/>
<dbReference type="GO" id="GO:0008270">
    <property type="term" value="F:zinc ion binding"/>
    <property type="evidence" value="ECO:0007669"/>
    <property type="project" value="InterPro"/>
</dbReference>
<feature type="non-terminal residue" evidence="3">
    <location>
        <position position="1"/>
    </location>
</feature>
<comment type="caution">
    <text evidence="3">The sequence shown here is derived from an EMBL/GenBank/DDBJ whole genome shotgun (WGS) entry which is preliminary data.</text>
</comment>
<keyword evidence="1" id="KW-0812">Transmembrane</keyword>
<reference evidence="3 4" key="1">
    <citation type="journal article" date="2019" name="Sci. Rep.">
        <title>Orb-weaving spider Araneus ventricosus genome elucidates the spidroin gene catalogue.</title>
        <authorList>
            <person name="Kono N."/>
            <person name="Nakamura H."/>
            <person name="Ohtoshi R."/>
            <person name="Moran D.A.P."/>
            <person name="Shinohara A."/>
            <person name="Yoshida Y."/>
            <person name="Fujiwara M."/>
            <person name="Mori M."/>
            <person name="Tomita M."/>
            <person name="Arakawa K."/>
        </authorList>
    </citation>
    <scope>NUCLEOTIDE SEQUENCE [LARGE SCALE GENOMIC DNA]</scope>
</reference>
<dbReference type="InterPro" id="IPR036875">
    <property type="entry name" value="Znf_CCHC_sf"/>
</dbReference>